<keyword evidence="4" id="KW-0413">Isomerase</keyword>
<dbReference type="RefSeq" id="WP_041055638.1">
    <property type="nucleotide sequence ID" value="NZ_JXRR01000008.1"/>
</dbReference>
<dbReference type="GO" id="GO:0003949">
    <property type="term" value="F:1-(5-phosphoribosyl)-5-[(5-phosphoribosylamino)methylideneamino]imidazole-4-carboxamide isomerase activity"/>
    <property type="evidence" value="ECO:0007669"/>
    <property type="project" value="UniProtKB-EC"/>
</dbReference>
<evidence type="ECO:0000256" key="1">
    <source>
        <dbReference type="ARBA" id="ARBA00022630"/>
    </source>
</evidence>
<keyword evidence="1" id="KW-0285">Flavoprotein</keyword>
<dbReference type="Pfam" id="PF00724">
    <property type="entry name" value="Oxidored_FMN"/>
    <property type="match status" value="1"/>
</dbReference>
<dbReference type="InterPro" id="IPR001155">
    <property type="entry name" value="OxRdtase_FMN_N"/>
</dbReference>
<sequence>MTAPYLQPYTFSNGVTLKNRVMLAPMTNFASKENGEVSQEELAYYEERSEGVGTVITACANVTADGKGFPGEIGVDRDELIDSLSTLAKAIQNKGAKAILQIFHGGRMAPPELLPDNQTVSASAVAPLREGAMTPRELEPKEIESIIKAFGEATRRAMEAGFDGVEIHGANTYLLQQFFSPHSNRRDDQWGGTLEKRMAFPLAVVDEVLKTAKEDSSFIVGYRISPEEMEEPGITMEDTLTFVDRLVEENLDYLHVSVQDFNAGSMRNPEDKASRVQLIQDRVGEKIPVIGVGSLHTPEDVEKAMAGGIPLISLGRELIMEPKWVEKAANNKADEIRTDLSVNDREELVVPEPLWQAIINTPGWFPVREHAKTEE</sequence>
<dbReference type="EC" id="5.3.1.16" evidence="4"/>
<dbReference type="PANTHER" id="PTHR43656:SF2">
    <property type="entry name" value="BINDING OXIDOREDUCTASE, PUTATIVE (AFU_ORTHOLOGUE AFUA_2G08260)-RELATED"/>
    <property type="match status" value="1"/>
</dbReference>
<accession>A0A0C2RLP6</accession>
<dbReference type="EMBL" id="JXRR01000008">
    <property type="protein sequence ID" value="KIL51175.1"/>
    <property type="molecule type" value="Genomic_DNA"/>
</dbReference>
<dbReference type="GO" id="GO:0010181">
    <property type="term" value="F:FMN binding"/>
    <property type="evidence" value="ECO:0007669"/>
    <property type="project" value="InterPro"/>
</dbReference>
<dbReference type="InterPro" id="IPR013785">
    <property type="entry name" value="Aldolase_TIM"/>
</dbReference>
<dbReference type="AlphaFoldDB" id="A0A0C2RLP6"/>
<organism evidence="4 5">
    <name type="scientific">Jeotgalibacillus campisalis</name>
    <dbReference type="NCBI Taxonomy" id="220754"/>
    <lineage>
        <taxon>Bacteria</taxon>
        <taxon>Bacillati</taxon>
        <taxon>Bacillota</taxon>
        <taxon>Bacilli</taxon>
        <taxon>Bacillales</taxon>
        <taxon>Caryophanaceae</taxon>
        <taxon>Jeotgalibacillus</taxon>
    </lineage>
</organism>
<dbReference type="Gene3D" id="3.20.20.70">
    <property type="entry name" value="Aldolase class I"/>
    <property type="match status" value="1"/>
</dbReference>
<keyword evidence="2" id="KW-0560">Oxidoreductase</keyword>
<protein>
    <submittedName>
        <fullName evidence="4">NADH-dependent flavin oxidoreductase</fullName>
        <ecNumber evidence="4">5.3.1.16</ecNumber>
    </submittedName>
</protein>
<keyword evidence="5" id="KW-1185">Reference proteome</keyword>
<reference evidence="4 5" key="1">
    <citation type="submission" date="2015-01" db="EMBL/GenBank/DDBJ databases">
        <title>Jeotgalibacillus campisalis genome sequencing.</title>
        <authorList>
            <person name="Goh K.M."/>
            <person name="Chan K.-G."/>
            <person name="Yaakop A.S."/>
            <person name="Ee R."/>
            <person name="Gan H.M."/>
            <person name="Chan C.S."/>
        </authorList>
    </citation>
    <scope>NUCLEOTIDE SEQUENCE [LARGE SCALE GENOMIC DNA]</scope>
    <source>
        <strain evidence="4 5">SF-57</strain>
    </source>
</reference>
<evidence type="ECO:0000256" key="2">
    <source>
        <dbReference type="ARBA" id="ARBA00023002"/>
    </source>
</evidence>
<evidence type="ECO:0000313" key="4">
    <source>
        <dbReference type="EMBL" id="KIL51175.1"/>
    </source>
</evidence>
<proteinExistence type="predicted"/>
<feature type="domain" description="NADH:flavin oxidoreductase/NADH oxidase N-terminal" evidence="3">
    <location>
        <begin position="7"/>
        <end position="334"/>
    </location>
</feature>
<dbReference type="CDD" id="cd04735">
    <property type="entry name" value="OYE_like_4_FMN"/>
    <property type="match status" value="1"/>
</dbReference>
<dbReference type="OrthoDB" id="9772736at2"/>
<dbReference type="PATRIC" id="fig|220754.4.peg.1075"/>
<dbReference type="GO" id="GO:0016491">
    <property type="term" value="F:oxidoreductase activity"/>
    <property type="evidence" value="ECO:0007669"/>
    <property type="project" value="UniProtKB-KW"/>
</dbReference>
<gene>
    <name evidence="4" type="ORF">KR50_10560</name>
</gene>
<name>A0A0C2RLP6_9BACL</name>
<dbReference type="SUPFAM" id="SSF51395">
    <property type="entry name" value="FMN-linked oxidoreductases"/>
    <property type="match status" value="1"/>
</dbReference>
<evidence type="ECO:0000313" key="5">
    <source>
        <dbReference type="Proteomes" id="UP000031972"/>
    </source>
</evidence>
<evidence type="ECO:0000259" key="3">
    <source>
        <dbReference type="Pfam" id="PF00724"/>
    </source>
</evidence>
<dbReference type="PANTHER" id="PTHR43656">
    <property type="entry name" value="BINDING OXIDOREDUCTASE, PUTATIVE (AFU_ORTHOLOGUE AFUA_2G08260)-RELATED"/>
    <property type="match status" value="1"/>
</dbReference>
<dbReference type="Proteomes" id="UP000031972">
    <property type="component" value="Unassembled WGS sequence"/>
</dbReference>
<dbReference type="InterPro" id="IPR051799">
    <property type="entry name" value="NADH_flavin_oxidoreductase"/>
</dbReference>
<comment type="caution">
    <text evidence="4">The sequence shown here is derived from an EMBL/GenBank/DDBJ whole genome shotgun (WGS) entry which is preliminary data.</text>
</comment>